<name>A0A8J5CG99_CHIOP</name>
<organism evidence="1 2">
    <name type="scientific">Chionoecetes opilio</name>
    <name type="common">Atlantic snow crab</name>
    <name type="synonym">Cancer opilio</name>
    <dbReference type="NCBI Taxonomy" id="41210"/>
    <lineage>
        <taxon>Eukaryota</taxon>
        <taxon>Metazoa</taxon>
        <taxon>Ecdysozoa</taxon>
        <taxon>Arthropoda</taxon>
        <taxon>Crustacea</taxon>
        <taxon>Multicrustacea</taxon>
        <taxon>Malacostraca</taxon>
        <taxon>Eumalacostraca</taxon>
        <taxon>Eucarida</taxon>
        <taxon>Decapoda</taxon>
        <taxon>Pleocyemata</taxon>
        <taxon>Brachyura</taxon>
        <taxon>Eubrachyura</taxon>
        <taxon>Majoidea</taxon>
        <taxon>Majidae</taxon>
        <taxon>Chionoecetes</taxon>
    </lineage>
</organism>
<proteinExistence type="predicted"/>
<evidence type="ECO:0000313" key="1">
    <source>
        <dbReference type="EMBL" id="KAG0710730.1"/>
    </source>
</evidence>
<gene>
    <name evidence="1" type="ORF">GWK47_022222</name>
</gene>
<evidence type="ECO:0000313" key="2">
    <source>
        <dbReference type="Proteomes" id="UP000770661"/>
    </source>
</evidence>
<dbReference type="AlphaFoldDB" id="A0A8J5CG99"/>
<dbReference type="Proteomes" id="UP000770661">
    <property type="component" value="Unassembled WGS sequence"/>
</dbReference>
<dbReference type="EMBL" id="JACEEZ010023944">
    <property type="protein sequence ID" value="KAG0710730.1"/>
    <property type="molecule type" value="Genomic_DNA"/>
</dbReference>
<sequence>MLSTWPRQQHGNGIQTIAFQTISGFGGVVSVWHVAPLKGQEAGSKGSRHMLRPVSRNKGPHAELVYKAVAGGAELVMGQLGLIRECPEKYIQSNLSCPDMVHLSHAYVLVKH</sequence>
<comment type="caution">
    <text evidence="1">The sequence shown here is derived from an EMBL/GenBank/DDBJ whole genome shotgun (WGS) entry which is preliminary data.</text>
</comment>
<keyword evidence="2" id="KW-1185">Reference proteome</keyword>
<reference evidence="1" key="1">
    <citation type="submission" date="2020-07" db="EMBL/GenBank/DDBJ databases">
        <title>The High-quality genome of the commercially important snow crab, Chionoecetes opilio.</title>
        <authorList>
            <person name="Jeong J.-H."/>
            <person name="Ryu S."/>
        </authorList>
    </citation>
    <scope>NUCLEOTIDE SEQUENCE</scope>
    <source>
        <strain evidence="1">MADBK_172401_WGS</strain>
        <tissue evidence="1">Digestive gland</tissue>
    </source>
</reference>
<protein>
    <submittedName>
        <fullName evidence="1">Uncharacterized protein</fullName>
    </submittedName>
</protein>
<accession>A0A8J5CG99</accession>